<organism evidence="2 3">
    <name type="scientific">Nocardioides oleivorans</name>
    <dbReference type="NCBI Taxonomy" id="273676"/>
    <lineage>
        <taxon>Bacteria</taxon>
        <taxon>Bacillati</taxon>
        <taxon>Actinomycetota</taxon>
        <taxon>Actinomycetes</taxon>
        <taxon>Propionibacteriales</taxon>
        <taxon>Nocardioidaceae</taxon>
        <taxon>Nocardioides</taxon>
    </lineage>
</organism>
<name>A0A4Q2RQK6_9ACTN</name>
<feature type="domain" description="Aminoglycoside phosphotransferase" evidence="1">
    <location>
        <begin position="40"/>
        <end position="272"/>
    </location>
</feature>
<gene>
    <name evidence="2" type="ORF">EUA93_18650</name>
</gene>
<dbReference type="GO" id="GO:0016740">
    <property type="term" value="F:transferase activity"/>
    <property type="evidence" value="ECO:0007669"/>
    <property type="project" value="UniProtKB-KW"/>
</dbReference>
<protein>
    <submittedName>
        <fullName evidence="2">Phosphotransferase family protein</fullName>
    </submittedName>
</protein>
<evidence type="ECO:0000313" key="2">
    <source>
        <dbReference type="EMBL" id="RYB90958.1"/>
    </source>
</evidence>
<keyword evidence="2" id="KW-0808">Transferase</keyword>
<dbReference type="OrthoDB" id="3806873at2"/>
<dbReference type="EMBL" id="SDWT01000003">
    <property type="protein sequence ID" value="RYB90958.1"/>
    <property type="molecule type" value="Genomic_DNA"/>
</dbReference>
<evidence type="ECO:0000259" key="1">
    <source>
        <dbReference type="Pfam" id="PF01636"/>
    </source>
</evidence>
<accession>A0A4Q2RQK6</accession>
<dbReference type="Gene3D" id="3.90.1200.10">
    <property type="match status" value="1"/>
</dbReference>
<dbReference type="InterPro" id="IPR052898">
    <property type="entry name" value="ACAD10-like"/>
</dbReference>
<dbReference type="CDD" id="cd05154">
    <property type="entry name" value="ACAD10_11_N-like"/>
    <property type="match status" value="1"/>
</dbReference>
<evidence type="ECO:0000313" key="3">
    <source>
        <dbReference type="Proteomes" id="UP000294071"/>
    </source>
</evidence>
<dbReference type="SUPFAM" id="SSF56112">
    <property type="entry name" value="Protein kinase-like (PK-like)"/>
    <property type="match status" value="1"/>
</dbReference>
<dbReference type="AlphaFoldDB" id="A0A4Q2RQK6"/>
<dbReference type="PANTHER" id="PTHR47829">
    <property type="entry name" value="HYDROLASE, PUTATIVE (AFU_ORTHOLOGUE AFUA_1G12880)-RELATED"/>
    <property type="match status" value="1"/>
</dbReference>
<dbReference type="Proteomes" id="UP000294071">
    <property type="component" value="Unassembled WGS sequence"/>
</dbReference>
<keyword evidence="3" id="KW-1185">Reference proteome</keyword>
<sequence>MTAVPGAREVREEDAFDVAAVAAWLRAHAATPDGLDGDPEVRQFTGGASNLTYLLRFPSGRDLIVRRAPAGTKARGAHDMHREYVIQSAVAPVFDYVAPMVAFCDDPEVVGGDFYAMDRIAGVIPRSEWPSDVPLSPEQARALCLHAVDVLAELHGIDPAAAGLDHLGKGAGYVRRQVEGWSTRYRNARTDDVPDLESVMAWLDEHQPDDVATCVIHNDFKLDNLVLDDDDVTRVVGVLDWEMATLGDPLMDLAGSMAYWVQADDTEEFQMMRRVPTHLPGMLTRDEFVAAYAERTGRSVTPAQWRFYEVFGLFRMAVIAQQIYYRYFHGQTSNEMYALFGPAVQIIGRRLDATIAAGPTGS</sequence>
<dbReference type="RefSeq" id="WP_129401857.1">
    <property type="nucleotide sequence ID" value="NZ_SDWT01000003.1"/>
</dbReference>
<dbReference type="InterPro" id="IPR011009">
    <property type="entry name" value="Kinase-like_dom_sf"/>
</dbReference>
<proteinExistence type="predicted"/>
<reference evidence="2 3" key="1">
    <citation type="submission" date="2019-01" db="EMBL/GenBank/DDBJ databases">
        <title>Novel species of Nocardioides.</title>
        <authorList>
            <person name="Liu Q."/>
            <person name="Xin Y.-H."/>
        </authorList>
    </citation>
    <scope>NUCLEOTIDE SEQUENCE [LARGE SCALE GENOMIC DNA]</scope>
    <source>
        <strain evidence="2 3">CGMCC 4.6882</strain>
    </source>
</reference>
<dbReference type="Pfam" id="PF01636">
    <property type="entry name" value="APH"/>
    <property type="match status" value="1"/>
</dbReference>
<dbReference type="InterPro" id="IPR002575">
    <property type="entry name" value="Aminoglycoside_PTrfase"/>
</dbReference>
<comment type="caution">
    <text evidence="2">The sequence shown here is derived from an EMBL/GenBank/DDBJ whole genome shotgun (WGS) entry which is preliminary data.</text>
</comment>
<dbReference type="PANTHER" id="PTHR47829:SF1">
    <property type="entry name" value="HAD FAMILY PHOSPHATASE"/>
    <property type="match status" value="1"/>
</dbReference>
<dbReference type="Gene3D" id="3.30.200.20">
    <property type="entry name" value="Phosphorylase Kinase, domain 1"/>
    <property type="match status" value="1"/>
</dbReference>
<dbReference type="InterPro" id="IPR041726">
    <property type="entry name" value="ACAD10_11_N"/>
</dbReference>